<dbReference type="SUPFAM" id="SSF46689">
    <property type="entry name" value="Homeodomain-like"/>
    <property type="match status" value="1"/>
</dbReference>
<dbReference type="RefSeq" id="WP_350716265.1">
    <property type="nucleotide sequence ID" value="NZ_JBEPCO010000004.1"/>
</dbReference>
<evidence type="ECO:0000256" key="2">
    <source>
        <dbReference type="ARBA" id="ARBA00023125"/>
    </source>
</evidence>
<name>A0ABV1VDI8_9ACTN</name>
<dbReference type="PANTHER" id="PTHR30055:SF151">
    <property type="entry name" value="TRANSCRIPTIONAL REGULATORY PROTEIN"/>
    <property type="match status" value="1"/>
</dbReference>
<organism evidence="6 7">
    <name type="scientific">Streptomyces flaveolus</name>
    <dbReference type="NCBI Taxonomy" id="67297"/>
    <lineage>
        <taxon>Bacteria</taxon>
        <taxon>Bacillati</taxon>
        <taxon>Actinomycetota</taxon>
        <taxon>Actinomycetes</taxon>
        <taxon>Kitasatosporales</taxon>
        <taxon>Streptomycetaceae</taxon>
        <taxon>Streptomyces</taxon>
    </lineage>
</organism>
<feature type="domain" description="HTH tetR-type" evidence="5">
    <location>
        <begin position="8"/>
        <end position="66"/>
    </location>
</feature>
<reference evidence="6 7" key="1">
    <citation type="submission" date="2024-06" db="EMBL/GenBank/DDBJ databases">
        <title>The Natural Products Discovery Center: Release of the First 8490 Sequenced Strains for Exploring Actinobacteria Biosynthetic Diversity.</title>
        <authorList>
            <person name="Kalkreuter E."/>
            <person name="Kautsar S.A."/>
            <person name="Yang D."/>
            <person name="Bader C.D."/>
            <person name="Teijaro C.N."/>
            <person name="Fluegel L."/>
            <person name="Davis C.M."/>
            <person name="Simpson J.R."/>
            <person name="Lauterbach L."/>
            <person name="Steele A.D."/>
            <person name="Gui C."/>
            <person name="Meng S."/>
            <person name="Li G."/>
            <person name="Viehrig K."/>
            <person name="Ye F."/>
            <person name="Su P."/>
            <person name="Kiefer A.F."/>
            <person name="Nichols A."/>
            <person name="Cepeda A.J."/>
            <person name="Yan W."/>
            <person name="Fan B."/>
            <person name="Jiang Y."/>
            <person name="Adhikari A."/>
            <person name="Zheng C.-J."/>
            <person name="Schuster L."/>
            <person name="Cowan T.M."/>
            <person name="Smanski M.J."/>
            <person name="Chevrette M.G."/>
            <person name="De Carvalho L.P.S."/>
            <person name="Shen B."/>
        </authorList>
    </citation>
    <scope>NUCLEOTIDE SEQUENCE [LARGE SCALE GENOMIC DNA]</scope>
    <source>
        <strain evidence="6 7">NPDC000632</strain>
    </source>
</reference>
<evidence type="ECO:0000313" key="6">
    <source>
        <dbReference type="EMBL" id="MER6904560.1"/>
    </source>
</evidence>
<evidence type="ECO:0000256" key="4">
    <source>
        <dbReference type="PROSITE-ProRule" id="PRU00335"/>
    </source>
</evidence>
<dbReference type="InterPro" id="IPR036271">
    <property type="entry name" value="Tet_transcr_reg_TetR-rel_C_sf"/>
</dbReference>
<dbReference type="InterPro" id="IPR004111">
    <property type="entry name" value="Repressor_TetR_C"/>
</dbReference>
<dbReference type="Gene3D" id="1.10.357.10">
    <property type="entry name" value="Tetracycline Repressor, domain 2"/>
    <property type="match status" value="1"/>
</dbReference>
<feature type="DNA-binding region" description="H-T-H motif" evidence="4">
    <location>
        <begin position="29"/>
        <end position="48"/>
    </location>
</feature>
<evidence type="ECO:0000256" key="1">
    <source>
        <dbReference type="ARBA" id="ARBA00023015"/>
    </source>
</evidence>
<dbReference type="PANTHER" id="PTHR30055">
    <property type="entry name" value="HTH-TYPE TRANSCRIPTIONAL REGULATOR RUTR"/>
    <property type="match status" value="1"/>
</dbReference>
<dbReference type="InterPro" id="IPR001647">
    <property type="entry name" value="HTH_TetR"/>
</dbReference>
<accession>A0ABV1VDI8</accession>
<evidence type="ECO:0000259" key="5">
    <source>
        <dbReference type="PROSITE" id="PS50977"/>
    </source>
</evidence>
<dbReference type="InterPro" id="IPR050109">
    <property type="entry name" value="HTH-type_TetR-like_transc_reg"/>
</dbReference>
<gene>
    <name evidence="6" type="ORF">ABT322_12430</name>
</gene>
<evidence type="ECO:0000313" key="7">
    <source>
        <dbReference type="Proteomes" id="UP001490330"/>
    </source>
</evidence>
<keyword evidence="7" id="KW-1185">Reference proteome</keyword>
<proteinExistence type="predicted"/>
<dbReference type="EMBL" id="JBEPCV010000009">
    <property type="protein sequence ID" value="MER6904560.1"/>
    <property type="molecule type" value="Genomic_DNA"/>
</dbReference>
<keyword evidence="1" id="KW-0805">Transcription regulation</keyword>
<evidence type="ECO:0000256" key="3">
    <source>
        <dbReference type="ARBA" id="ARBA00023163"/>
    </source>
</evidence>
<comment type="caution">
    <text evidence="6">The sequence shown here is derived from an EMBL/GenBank/DDBJ whole genome shotgun (WGS) entry which is preliminary data.</text>
</comment>
<sequence length="223" mass="23829">MARPRKALLDRMRIGRTALELVDETGDFTVPEIARRLGVQTASVYHHVDGRAGVVELLRERVVDGLDPATLDERPWDVALETWAHSYRSAFAAHPRAIPMLMTSPVRAPRVLEHYERVAGLLLDAGFAPDFVMPVITGLDNIVLGSALDMSAPEVLWVVGEKDEAPRLALAQAATGPSRADQAFGLTLAGFLAHCRGILAGDRPAAAAGEAGEGPARTVGSGR</sequence>
<protein>
    <submittedName>
        <fullName evidence="6">TetR/AcrR family transcriptional regulator C-terminal domain-containing protein</fullName>
    </submittedName>
</protein>
<dbReference type="InterPro" id="IPR009057">
    <property type="entry name" value="Homeodomain-like_sf"/>
</dbReference>
<keyword evidence="2 4" id="KW-0238">DNA-binding</keyword>
<dbReference type="SUPFAM" id="SSF48498">
    <property type="entry name" value="Tetracyclin repressor-like, C-terminal domain"/>
    <property type="match status" value="1"/>
</dbReference>
<keyword evidence="3" id="KW-0804">Transcription</keyword>
<dbReference type="Proteomes" id="UP001490330">
    <property type="component" value="Unassembled WGS sequence"/>
</dbReference>
<dbReference type="PROSITE" id="PS50977">
    <property type="entry name" value="HTH_TETR_2"/>
    <property type="match status" value="1"/>
</dbReference>
<dbReference type="Pfam" id="PF02909">
    <property type="entry name" value="TetR_C_1"/>
    <property type="match status" value="1"/>
</dbReference>